<keyword evidence="1" id="KW-0233">DNA recombination</keyword>
<evidence type="ECO:0000259" key="3">
    <source>
        <dbReference type="PROSITE" id="PS51898"/>
    </source>
</evidence>
<evidence type="ECO:0000313" key="4">
    <source>
        <dbReference type="EMBL" id="MDH4625313.1"/>
    </source>
</evidence>
<feature type="compositionally biased region" description="Polar residues" evidence="2">
    <location>
        <begin position="257"/>
        <end position="266"/>
    </location>
</feature>
<dbReference type="EMBL" id="JAFFRZ010000001">
    <property type="protein sequence ID" value="MDH4625313.1"/>
    <property type="molecule type" value="Genomic_DNA"/>
</dbReference>
<reference evidence="4" key="1">
    <citation type="submission" date="2021-02" db="EMBL/GenBank/DDBJ databases">
        <title>Genome analysis of blister spot of apple pathogen from New York area.</title>
        <authorList>
            <person name="Kandel P."/>
            <person name="Hockett K.L."/>
            <person name="Santander R."/>
            <person name="Acimovic S."/>
        </authorList>
    </citation>
    <scope>NUCLEOTIDE SEQUENCE</scope>
    <source>
        <strain evidence="4">PSP1</strain>
    </source>
</reference>
<dbReference type="InterPro" id="IPR011010">
    <property type="entry name" value="DNA_brk_join_enz"/>
</dbReference>
<dbReference type="InterPro" id="IPR002104">
    <property type="entry name" value="Integrase_catalytic"/>
</dbReference>
<dbReference type="GO" id="GO:0015074">
    <property type="term" value="P:DNA integration"/>
    <property type="evidence" value="ECO:0007669"/>
    <property type="project" value="InterPro"/>
</dbReference>
<dbReference type="SUPFAM" id="SSF56349">
    <property type="entry name" value="DNA breaking-rejoining enzymes"/>
    <property type="match status" value="1"/>
</dbReference>
<name>A0AA43DYV3_PSESX</name>
<dbReference type="Pfam" id="PF00589">
    <property type="entry name" value="Phage_integrase"/>
    <property type="match status" value="1"/>
</dbReference>
<sequence length="266" mass="30324">MPNRETFFRVSLKKQLRKLRKHIRHFANEAEPGQKSTDLDPSDLEVLEEVIHPHSTKNPFKSHTVRVRNYCLIHVAIQILARRSELVLLEIEDIDLSAKPTITIKKPDINNRFKRSDGASLKTRGRAVPITQWLAEALREYLSEIRTELLRPRTPSKALFISSRDGRRLSAYTTNQIIEQVANQADIVSLKKRLHPHALRATGSNEMRRNLTEAGATPLEINEALTYAGGWSNGSAQPDEYSRTAMSERLGKLLRKQGNNRTPRLP</sequence>
<dbReference type="Gene3D" id="1.10.443.10">
    <property type="entry name" value="Intergrase catalytic core"/>
    <property type="match status" value="1"/>
</dbReference>
<dbReference type="GO" id="GO:0003677">
    <property type="term" value="F:DNA binding"/>
    <property type="evidence" value="ECO:0007669"/>
    <property type="project" value="InterPro"/>
</dbReference>
<accession>A0AA43DYV3</accession>
<dbReference type="Proteomes" id="UP001162155">
    <property type="component" value="Unassembled WGS sequence"/>
</dbReference>
<comment type="caution">
    <text evidence="4">The sequence shown here is derived from an EMBL/GenBank/DDBJ whole genome shotgun (WGS) entry which is preliminary data.</text>
</comment>
<evidence type="ECO:0000256" key="2">
    <source>
        <dbReference type="SAM" id="MobiDB-lite"/>
    </source>
</evidence>
<dbReference type="AlphaFoldDB" id="A0AA43DYV3"/>
<feature type="domain" description="Tyr recombinase" evidence="3">
    <location>
        <begin position="34"/>
        <end position="255"/>
    </location>
</feature>
<protein>
    <submittedName>
        <fullName evidence="4">Tyrosine-type recombinase/integrase</fullName>
    </submittedName>
</protein>
<dbReference type="InterPro" id="IPR013762">
    <property type="entry name" value="Integrase-like_cat_sf"/>
</dbReference>
<proteinExistence type="predicted"/>
<dbReference type="PROSITE" id="PS51898">
    <property type="entry name" value="TYR_RECOMBINASE"/>
    <property type="match status" value="1"/>
</dbReference>
<evidence type="ECO:0000313" key="5">
    <source>
        <dbReference type="Proteomes" id="UP001162155"/>
    </source>
</evidence>
<dbReference type="GO" id="GO:0006310">
    <property type="term" value="P:DNA recombination"/>
    <property type="evidence" value="ECO:0007669"/>
    <property type="project" value="UniProtKB-KW"/>
</dbReference>
<evidence type="ECO:0000256" key="1">
    <source>
        <dbReference type="ARBA" id="ARBA00023172"/>
    </source>
</evidence>
<feature type="region of interest" description="Disordered" evidence="2">
    <location>
        <begin position="232"/>
        <end position="266"/>
    </location>
</feature>
<gene>
    <name evidence="4" type="ORF">JW322_26965</name>
</gene>
<organism evidence="4 5">
    <name type="scientific">Pseudomonas syringae pv. papulans</name>
    <dbReference type="NCBI Taxonomy" id="83963"/>
    <lineage>
        <taxon>Bacteria</taxon>
        <taxon>Pseudomonadati</taxon>
        <taxon>Pseudomonadota</taxon>
        <taxon>Gammaproteobacteria</taxon>
        <taxon>Pseudomonadales</taxon>
        <taxon>Pseudomonadaceae</taxon>
        <taxon>Pseudomonas</taxon>
        <taxon>Pseudomonas syringae</taxon>
    </lineage>
</organism>